<organism evidence="6 7">
    <name type="scientific">Pterulicium gracile</name>
    <dbReference type="NCBI Taxonomy" id="1884261"/>
    <lineage>
        <taxon>Eukaryota</taxon>
        <taxon>Fungi</taxon>
        <taxon>Dikarya</taxon>
        <taxon>Basidiomycota</taxon>
        <taxon>Agaricomycotina</taxon>
        <taxon>Agaricomycetes</taxon>
        <taxon>Agaricomycetidae</taxon>
        <taxon>Agaricales</taxon>
        <taxon>Pleurotineae</taxon>
        <taxon>Pterulaceae</taxon>
        <taxon>Pterulicium</taxon>
    </lineage>
</organism>
<sequence>MTSPSSDNPLTTLQALGSLITTSITALEAVYASHSTPFPSLDTPWQPHPLEKDQQVAQASAVIMSAAYQLIASVGTPIAHLSNTHGAGAYVVAALRYVVEGSVADVLKEGGGEGMHVDEIARKMKSPPADNSPRVLRFLATRHVFREITPNVFANNRTSSALCKAKSLKEIHEVPAKQYDGLTAASLVGHVADEGFLSATHLSSWLQAPQTTAGPSPFTAAHQVNDVWKWYEELGNEMRRSRFTGVMKSFDDGAWTEELFTGAIDWASYPENATVVDVGGSLGIVTLLLARKFPHLKYVVQDLPKVIEVDAKKFWNHKHPEFVENGKVVLQPHDFFTPNPIKQADVYFLRNITHDWATPLAASILKHLRDAAKPTTKLILFDFIMPYACKDPNATDAGLGAPWPLLANFGLPLGGTLTFADMHMMNMFGAQERTVGEFAELGALSGWKVENIVRGLGGAYGATVYTSA</sequence>
<dbReference type="GO" id="GO:0032259">
    <property type="term" value="P:methylation"/>
    <property type="evidence" value="ECO:0007669"/>
    <property type="project" value="UniProtKB-KW"/>
</dbReference>
<evidence type="ECO:0000259" key="5">
    <source>
        <dbReference type="Pfam" id="PF08100"/>
    </source>
</evidence>
<dbReference type="InterPro" id="IPR016461">
    <property type="entry name" value="COMT-like"/>
</dbReference>
<dbReference type="InterPro" id="IPR012967">
    <property type="entry name" value="COMT_dimerisation"/>
</dbReference>
<dbReference type="PANTHER" id="PTHR43712:SF2">
    <property type="entry name" value="O-METHYLTRANSFERASE CICE"/>
    <property type="match status" value="1"/>
</dbReference>
<protein>
    <submittedName>
        <fullName evidence="6">S-adenosyl-L-methionine-dependent methyltransferase</fullName>
    </submittedName>
</protein>
<name>A0A5C3Q2K9_9AGAR</name>
<dbReference type="GO" id="GO:0008171">
    <property type="term" value="F:O-methyltransferase activity"/>
    <property type="evidence" value="ECO:0007669"/>
    <property type="project" value="InterPro"/>
</dbReference>
<evidence type="ECO:0000256" key="2">
    <source>
        <dbReference type="ARBA" id="ARBA00022679"/>
    </source>
</evidence>
<dbReference type="PROSITE" id="PS51683">
    <property type="entry name" value="SAM_OMT_II"/>
    <property type="match status" value="1"/>
</dbReference>
<evidence type="ECO:0000256" key="1">
    <source>
        <dbReference type="ARBA" id="ARBA00022603"/>
    </source>
</evidence>
<dbReference type="SUPFAM" id="SSF53335">
    <property type="entry name" value="S-adenosyl-L-methionine-dependent methyltransferases"/>
    <property type="match status" value="1"/>
</dbReference>
<keyword evidence="1 6" id="KW-0489">Methyltransferase</keyword>
<dbReference type="InterPro" id="IPR001077">
    <property type="entry name" value="COMT_C"/>
</dbReference>
<dbReference type="PANTHER" id="PTHR43712">
    <property type="entry name" value="PUTATIVE (AFU_ORTHOLOGUE AFUA_4G14580)-RELATED"/>
    <property type="match status" value="1"/>
</dbReference>
<feature type="domain" description="O-methyltransferase C-terminal" evidence="4">
    <location>
        <begin position="273"/>
        <end position="446"/>
    </location>
</feature>
<feature type="domain" description="O-methyltransferase dimerisation" evidence="5">
    <location>
        <begin position="88"/>
        <end position="163"/>
    </location>
</feature>
<dbReference type="Gene3D" id="1.10.10.10">
    <property type="entry name" value="Winged helix-like DNA-binding domain superfamily/Winged helix DNA-binding domain"/>
    <property type="match status" value="1"/>
</dbReference>
<proteinExistence type="predicted"/>
<dbReference type="SUPFAM" id="SSF46785">
    <property type="entry name" value="Winged helix' DNA-binding domain"/>
    <property type="match status" value="1"/>
</dbReference>
<evidence type="ECO:0000256" key="3">
    <source>
        <dbReference type="ARBA" id="ARBA00022691"/>
    </source>
</evidence>
<dbReference type="Gene3D" id="3.40.50.150">
    <property type="entry name" value="Vaccinia Virus protein VP39"/>
    <property type="match status" value="1"/>
</dbReference>
<dbReference type="InterPro" id="IPR036388">
    <property type="entry name" value="WH-like_DNA-bd_sf"/>
</dbReference>
<accession>A0A5C3Q2K9</accession>
<dbReference type="CDD" id="cd02440">
    <property type="entry name" value="AdoMet_MTases"/>
    <property type="match status" value="1"/>
</dbReference>
<dbReference type="InterPro" id="IPR029063">
    <property type="entry name" value="SAM-dependent_MTases_sf"/>
</dbReference>
<dbReference type="InterPro" id="IPR036390">
    <property type="entry name" value="WH_DNA-bd_sf"/>
</dbReference>
<reference evidence="6 7" key="1">
    <citation type="journal article" date="2019" name="Nat. Ecol. Evol.">
        <title>Megaphylogeny resolves global patterns of mushroom evolution.</title>
        <authorList>
            <person name="Varga T."/>
            <person name="Krizsan K."/>
            <person name="Foldi C."/>
            <person name="Dima B."/>
            <person name="Sanchez-Garcia M."/>
            <person name="Sanchez-Ramirez S."/>
            <person name="Szollosi G.J."/>
            <person name="Szarkandi J.G."/>
            <person name="Papp V."/>
            <person name="Albert L."/>
            <person name="Andreopoulos W."/>
            <person name="Angelini C."/>
            <person name="Antonin V."/>
            <person name="Barry K.W."/>
            <person name="Bougher N.L."/>
            <person name="Buchanan P."/>
            <person name="Buyck B."/>
            <person name="Bense V."/>
            <person name="Catcheside P."/>
            <person name="Chovatia M."/>
            <person name="Cooper J."/>
            <person name="Damon W."/>
            <person name="Desjardin D."/>
            <person name="Finy P."/>
            <person name="Geml J."/>
            <person name="Haridas S."/>
            <person name="Hughes K."/>
            <person name="Justo A."/>
            <person name="Karasinski D."/>
            <person name="Kautmanova I."/>
            <person name="Kiss B."/>
            <person name="Kocsube S."/>
            <person name="Kotiranta H."/>
            <person name="LaButti K.M."/>
            <person name="Lechner B.E."/>
            <person name="Liimatainen K."/>
            <person name="Lipzen A."/>
            <person name="Lukacs Z."/>
            <person name="Mihaltcheva S."/>
            <person name="Morgado L.N."/>
            <person name="Niskanen T."/>
            <person name="Noordeloos M.E."/>
            <person name="Ohm R.A."/>
            <person name="Ortiz-Santana B."/>
            <person name="Ovrebo C."/>
            <person name="Racz N."/>
            <person name="Riley R."/>
            <person name="Savchenko A."/>
            <person name="Shiryaev A."/>
            <person name="Soop K."/>
            <person name="Spirin V."/>
            <person name="Szebenyi C."/>
            <person name="Tomsovsky M."/>
            <person name="Tulloss R.E."/>
            <person name="Uehling J."/>
            <person name="Grigoriev I.V."/>
            <person name="Vagvolgyi C."/>
            <person name="Papp T."/>
            <person name="Martin F.M."/>
            <person name="Miettinen O."/>
            <person name="Hibbett D.S."/>
            <person name="Nagy L.G."/>
        </authorList>
    </citation>
    <scope>NUCLEOTIDE SEQUENCE [LARGE SCALE GENOMIC DNA]</scope>
    <source>
        <strain evidence="6 7">CBS 309.79</strain>
    </source>
</reference>
<keyword evidence="2 6" id="KW-0808">Transferase</keyword>
<dbReference type="AlphaFoldDB" id="A0A5C3Q2K9"/>
<evidence type="ECO:0000313" key="7">
    <source>
        <dbReference type="Proteomes" id="UP000305067"/>
    </source>
</evidence>
<evidence type="ECO:0000313" key="6">
    <source>
        <dbReference type="EMBL" id="TFK96232.1"/>
    </source>
</evidence>
<dbReference type="OrthoDB" id="2410195at2759"/>
<keyword evidence="3" id="KW-0949">S-adenosyl-L-methionine</keyword>
<evidence type="ECO:0000259" key="4">
    <source>
        <dbReference type="Pfam" id="PF00891"/>
    </source>
</evidence>
<dbReference type="EMBL" id="ML178864">
    <property type="protein sequence ID" value="TFK96232.1"/>
    <property type="molecule type" value="Genomic_DNA"/>
</dbReference>
<keyword evidence="7" id="KW-1185">Reference proteome</keyword>
<gene>
    <name evidence="6" type="ORF">BDV98DRAFT_516159</name>
</gene>
<dbReference type="Pfam" id="PF00891">
    <property type="entry name" value="Methyltransf_2"/>
    <property type="match status" value="1"/>
</dbReference>
<dbReference type="Pfam" id="PF08100">
    <property type="entry name" value="Dimerisation"/>
    <property type="match status" value="1"/>
</dbReference>
<dbReference type="Proteomes" id="UP000305067">
    <property type="component" value="Unassembled WGS sequence"/>
</dbReference>